<accession>A0A3B0STP6</accession>
<proteinExistence type="inferred from homology"/>
<sequence>MVQFWKNKPLSECSQAEWESLCDGCGKCCMIRLEDEETGHVHITNVACKLFDRTLCACTDYGQRSTRVPDCVTLTPKNIDELYWMPETCAYRLVAETKELPDYHHLVSGDRNTIHEAGMSVQDRSICETQVNEDELAEYLVNWPGETRRG</sequence>
<dbReference type="NCBIfam" id="NF003501">
    <property type="entry name" value="PRK05170.1-5"/>
    <property type="match status" value="1"/>
</dbReference>
<dbReference type="InterPro" id="IPR008228">
    <property type="entry name" value="UCP006173"/>
</dbReference>
<reference evidence="1" key="1">
    <citation type="submission" date="2018-06" db="EMBL/GenBank/DDBJ databases">
        <authorList>
            <person name="Zhirakovskaya E."/>
        </authorList>
    </citation>
    <scope>NUCLEOTIDE SEQUENCE</scope>
</reference>
<dbReference type="HAMAP" id="MF_00676">
    <property type="entry name" value="UPF0260"/>
    <property type="match status" value="1"/>
</dbReference>
<dbReference type="PIRSF" id="PIRSF006173">
    <property type="entry name" value="UCP006173"/>
    <property type="match status" value="1"/>
</dbReference>
<name>A0A3B0STP6_9ZZZZ</name>
<gene>
    <name evidence="1" type="ORF">MNBD_ALPHA06-757</name>
</gene>
<dbReference type="NCBIfam" id="NF003507">
    <property type="entry name" value="PRK05170.2-5"/>
    <property type="match status" value="1"/>
</dbReference>
<organism evidence="1">
    <name type="scientific">hydrothermal vent metagenome</name>
    <dbReference type="NCBI Taxonomy" id="652676"/>
    <lineage>
        <taxon>unclassified sequences</taxon>
        <taxon>metagenomes</taxon>
        <taxon>ecological metagenomes</taxon>
    </lineage>
</organism>
<dbReference type="PANTHER" id="PTHR37421:SF1">
    <property type="entry name" value="UPF0260 PROTEIN YCGN"/>
    <property type="match status" value="1"/>
</dbReference>
<dbReference type="InterPro" id="IPR005358">
    <property type="entry name" value="Puta_zinc/iron-chelating_dom"/>
</dbReference>
<dbReference type="PANTHER" id="PTHR37421">
    <property type="entry name" value="UPF0260 PROTEIN YCGN"/>
    <property type="match status" value="1"/>
</dbReference>
<protein>
    <submittedName>
        <fullName evidence="1">UPF0260 protein YcgN</fullName>
    </submittedName>
</protein>
<dbReference type="EMBL" id="UOEE01000280">
    <property type="protein sequence ID" value="VAV99843.1"/>
    <property type="molecule type" value="Genomic_DNA"/>
</dbReference>
<evidence type="ECO:0000313" key="1">
    <source>
        <dbReference type="EMBL" id="VAV99843.1"/>
    </source>
</evidence>
<dbReference type="AlphaFoldDB" id="A0A3B0STP6"/>
<dbReference type="Pfam" id="PF03692">
    <property type="entry name" value="CxxCxxCC"/>
    <property type="match status" value="1"/>
</dbReference>